<keyword evidence="2" id="KW-1185">Reference proteome</keyword>
<name>A0ACD5FN79_STAHY</name>
<sequence length="187" mass="21284">MFKKVLGSVAICTITLTTVGGSLPLNNSALANEYDDIGSRDYQEIPGTYLLVHFTVVDENSNFLAYPKYLEIPLHAGELINKEVLENKVRQTLKAHGDDAYEFVSFTKNTKLEMHYNNLSVLYTISEEGFKVDDYYKYKGNVQFRLSGDVIIKPKKVNETKTQYSENTDVKLIQEITFKNVLVILIL</sequence>
<reference evidence="1" key="1">
    <citation type="submission" date="2024-09" db="EMBL/GenBank/DDBJ databases">
        <authorList>
            <person name="Gagne-Thivierge C."/>
        </authorList>
    </citation>
    <scope>NUCLEOTIDE SEQUENCE</scope>
    <source>
        <strain evidence="1">SC310</strain>
    </source>
</reference>
<evidence type="ECO:0000313" key="2">
    <source>
        <dbReference type="Proteomes" id="UP001234913"/>
    </source>
</evidence>
<gene>
    <name evidence="1" type="ORF">QUC96_001820</name>
</gene>
<accession>A0ACD5FN79</accession>
<dbReference type="EMBL" id="CP171742">
    <property type="protein sequence ID" value="XKR69613.1"/>
    <property type="molecule type" value="Genomic_DNA"/>
</dbReference>
<organism evidence="1 2">
    <name type="scientific">Staphylococcus hyicus</name>
    <dbReference type="NCBI Taxonomy" id="1284"/>
    <lineage>
        <taxon>Bacteria</taxon>
        <taxon>Bacillati</taxon>
        <taxon>Bacillota</taxon>
        <taxon>Bacilli</taxon>
        <taxon>Bacillales</taxon>
        <taxon>Staphylococcaceae</taxon>
        <taxon>Staphylococcus</taxon>
    </lineage>
</organism>
<proteinExistence type="predicted"/>
<protein>
    <submittedName>
        <fullName evidence="1">Uncharacterized protein</fullName>
    </submittedName>
</protein>
<evidence type="ECO:0000313" key="1">
    <source>
        <dbReference type="EMBL" id="XKR69613.1"/>
    </source>
</evidence>
<dbReference type="Proteomes" id="UP001234913">
    <property type="component" value="Chromosome"/>
</dbReference>